<evidence type="ECO:0000313" key="4">
    <source>
        <dbReference type="Proteomes" id="UP001219525"/>
    </source>
</evidence>
<feature type="compositionally biased region" description="Acidic residues" evidence="1">
    <location>
        <begin position="47"/>
        <end position="57"/>
    </location>
</feature>
<name>A0AAD7E463_9AGAR</name>
<dbReference type="Proteomes" id="UP001219525">
    <property type="component" value="Unassembled WGS sequence"/>
</dbReference>
<feature type="transmembrane region" description="Helical" evidence="2">
    <location>
        <begin position="375"/>
        <end position="395"/>
    </location>
</feature>
<feature type="region of interest" description="Disordered" evidence="1">
    <location>
        <begin position="1"/>
        <end position="57"/>
    </location>
</feature>
<sequence length="430" mass="46123">MPAPSQSPPPRRTPRRSASPLHDAGVKGITRKVIRTLEGLGHLDPPSEAEADDEMDDETEVAAALRADRRQGKLRALSEAAPQKKIDWEIPRKVFHSSIETETGNDMITGFVTLGLYLTPSISPRAVTTVLWGTLAVIGTADVIRLRNPAVERVYERLLGFLMRESERHGTNGTIWYILGVNFALTFYPIDVATVAILILSWADTAASTLGRMYGPRTPPLPSSLSLAWLPSWVWIPLVLLSPPPPSSAAQTNGHVKENPKPLRRPRHLRLPFAPRKSTAGFIAACTAGALVALMFWAGIAGHNLRGVAEMRAVAEGAPGMSTNYHSQYSIAGQFIRSEGGAWVRKWIPEGLIGGVAGAYDPTTGAQTTPARFGVGGWLGLGAVVLCGGMVSGVAEALDIGGLDDNLTLPIISGAGLMFFFRMWGWATGV</sequence>
<keyword evidence="2" id="KW-0472">Membrane</keyword>
<accession>A0AAD7E463</accession>
<feature type="transmembrane region" description="Helical" evidence="2">
    <location>
        <begin position="280"/>
        <end position="300"/>
    </location>
</feature>
<gene>
    <name evidence="3" type="ORF">GGX14DRAFT_627191</name>
</gene>
<dbReference type="GO" id="GO:0005789">
    <property type="term" value="C:endoplasmic reticulum membrane"/>
    <property type="evidence" value="ECO:0007669"/>
    <property type="project" value="TreeGrafter"/>
</dbReference>
<protein>
    <recommendedName>
        <fullName evidence="5">Phosphatidate cytidylyltransferase</fullName>
    </recommendedName>
</protein>
<dbReference type="InterPro" id="IPR037997">
    <property type="entry name" value="Dgk1-like"/>
</dbReference>
<dbReference type="GO" id="GO:0004143">
    <property type="term" value="F:ATP-dependent diacylglycerol kinase activity"/>
    <property type="evidence" value="ECO:0007669"/>
    <property type="project" value="InterPro"/>
</dbReference>
<organism evidence="3 4">
    <name type="scientific">Mycena pura</name>
    <dbReference type="NCBI Taxonomy" id="153505"/>
    <lineage>
        <taxon>Eukaryota</taxon>
        <taxon>Fungi</taxon>
        <taxon>Dikarya</taxon>
        <taxon>Basidiomycota</taxon>
        <taxon>Agaricomycotina</taxon>
        <taxon>Agaricomycetes</taxon>
        <taxon>Agaricomycetidae</taxon>
        <taxon>Agaricales</taxon>
        <taxon>Marasmiineae</taxon>
        <taxon>Mycenaceae</taxon>
        <taxon>Mycena</taxon>
    </lineage>
</organism>
<proteinExistence type="predicted"/>
<keyword evidence="2" id="KW-1133">Transmembrane helix</keyword>
<feature type="compositionally biased region" description="Pro residues" evidence="1">
    <location>
        <begin position="1"/>
        <end position="11"/>
    </location>
</feature>
<dbReference type="AlphaFoldDB" id="A0AAD7E463"/>
<evidence type="ECO:0000313" key="3">
    <source>
        <dbReference type="EMBL" id="KAJ7226831.1"/>
    </source>
</evidence>
<evidence type="ECO:0000256" key="2">
    <source>
        <dbReference type="SAM" id="Phobius"/>
    </source>
</evidence>
<keyword evidence="4" id="KW-1185">Reference proteome</keyword>
<dbReference type="PANTHER" id="PTHR31303">
    <property type="entry name" value="CTP-DEPENDENT DIACYLGLYCEROL KINASE 1"/>
    <property type="match status" value="1"/>
</dbReference>
<feature type="transmembrane region" description="Helical" evidence="2">
    <location>
        <begin position="407"/>
        <end position="427"/>
    </location>
</feature>
<evidence type="ECO:0008006" key="5">
    <source>
        <dbReference type="Google" id="ProtNLM"/>
    </source>
</evidence>
<keyword evidence="2" id="KW-0812">Transmembrane</keyword>
<reference evidence="3" key="1">
    <citation type="submission" date="2023-03" db="EMBL/GenBank/DDBJ databases">
        <title>Massive genome expansion in bonnet fungi (Mycena s.s.) driven by repeated elements and novel gene families across ecological guilds.</title>
        <authorList>
            <consortium name="Lawrence Berkeley National Laboratory"/>
            <person name="Harder C.B."/>
            <person name="Miyauchi S."/>
            <person name="Viragh M."/>
            <person name="Kuo A."/>
            <person name="Thoen E."/>
            <person name="Andreopoulos B."/>
            <person name="Lu D."/>
            <person name="Skrede I."/>
            <person name="Drula E."/>
            <person name="Henrissat B."/>
            <person name="Morin E."/>
            <person name="Kohler A."/>
            <person name="Barry K."/>
            <person name="LaButti K."/>
            <person name="Morin E."/>
            <person name="Salamov A."/>
            <person name="Lipzen A."/>
            <person name="Mereny Z."/>
            <person name="Hegedus B."/>
            <person name="Baldrian P."/>
            <person name="Stursova M."/>
            <person name="Weitz H."/>
            <person name="Taylor A."/>
            <person name="Grigoriev I.V."/>
            <person name="Nagy L.G."/>
            <person name="Martin F."/>
            <person name="Kauserud H."/>
        </authorList>
    </citation>
    <scope>NUCLEOTIDE SEQUENCE</scope>
    <source>
        <strain evidence="3">9144</strain>
    </source>
</reference>
<dbReference type="EMBL" id="JARJCW010000003">
    <property type="protein sequence ID" value="KAJ7226831.1"/>
    <property type="molecule type" value="Genomic_DNA"/>
</dbReference>
<comment type="caution">
    <text evidence="3">The sequence shown here is derived from an EMBL/GenBank/DDBJ whole genome shotgun (WGS) entry which is preliminary data.</text>
</comment>
<dbReference type="PANTHER" id="PTHR31303:SF1">
    <property type="entry name" value="CTP-DEPENDENT DIACYLGLYCEROL KINASE 1"/>
    <property type="match status" value="1"/>
</dbReference>
<evidence type="ECO:0000256" key="1">
    <source>
        <dbReference type="SAM" id="MobiDB-lite"/>
    </source>
</evidence>
<dbReference type="GO" id="GO:0006654">
    <property type="term" value="P:phosphatidic acid biosynthetic process"/>
    <property type="evidence" value="ECO:0007669"/>
    <property type="project" value="TreeGrafter"/>
</dbReference>